<evidence type="ECO:0008006" key="8">
    <source>
        <dbReference type="Google" id="ProtNLM"/>
    </source>
</evidence>
<proteinExistence type="predicted"/>
<keyword evidence="4 5" id="KW-0472">Membrane</keyword>
<feature type="non-terminal residue" evidence="6">
    <location>
        <position position="1"/>
    </location>
</feature>
<feature type="transmembrane region" description="Helical" evidence="5">
    <location>
        <begin position="140"/>
        <end position="166"/>
    </location>
</feature>
<accession>A0A401Q238</accession>
<evidence type="ECO:0000313" key="6">
    <source>
        <dbReference type="EMBL" id="GCB79452.1"/>
    </source>
</evidence>
<dbReference type="STRING" id="75743.A0A401Q238"/>
<evidence type="ECO:0000313" key="7">
    <source>
        <dbReference type="Proteomes" id="UP000288216"/>
    </source>
</evidence>
<keyword evidence="3 5" id="KW-1133">Transmembrane helix</keyword>
<comment type="subcellular location">
    <subcellularLocation>
        <location evidence="1">Membrane</location>
        <topology evidence="1">Multi-pass membrane protein</topology>
    </subcellularLocation>
</comment>
<evidence type="ECO:0000256" key="2">
    <source>
        <dbReference type="ARBA" id="ARBA00022692"/>
    </source>
</evidence>
<reference evidence="6 7" key="1">
    <citation type="journal article" date="2018" name="Nat. Ecol. Evol.">
        <title>Shark genomes provide insights into elasmobranch evolution and the origin of vertebrates.</title>
        <authorList>
            <person name="Hara Y"/>
            <person name="Yamaguchi K"/>
            <person name="Onimaru K"/>
            <person name="Kadota M"/>
            <person name="Koyanagi M"/>
            <person name="Keeley SD"/>
            <person name="Tatsumi K"/>
            <person name="Tanaka K"/>
            <person name="Motone F"/>
            <person name="Kageyama Y"/>
            <person name="Nozu R"/>
            <person name="Adachi N"/>
            <person name="Nishimura O"/>
            <person name="Nakagawa R"/>
            <person name="Tanegashima C"/>
            <person name="Kiyatake I"/>
            <person name="Matsumoto R"/>
            <person name="Murakumo K"/>
            <person name="Nishida K"/>
            <person name="Terakita A"/>
            <person name="Kuratani S"/>
            <person name="Sato K"/>
            <person name="Hyodo S Kuraku.S."/>
        </authorList>
    </citation>
    <scope>NUCLEOTIDE SEQUENCE [LARGE SCALE GENOMIC DNA]</scope>
</reference>
<dbReference type="EMBL" id="BFAA01016013">
    <property type="protein sequence ID" value="GCB79452.1"/>
    <property type="molecule type" value="Genomic_DNA"/>
</dbReference>
<dbReference type="PANTHER" id="PTHR12011:SF449">
    <property type="entry name" value="ADHESION G PROTEIN-COUPLED RECEPTOR E1"/>
    <property type="match status" value="1"/>
</dbReference>
<keyword evidence="7" id="KW-1185">Reference proteome</keyword>
<dbReference type="Proteomes" id="UP000288216">
    <property type="component" value="Unassembled WGS sequence"/>
</dbReference>
<keyword evidence="2 5" id="KW-0812">Transmembrane</keyword>
<comment type="caution">
    <text evidence="6">The sequence shown here is derived from an EMBL/GenBank/DDBJ whole genome shotgun (WGS) entry which is preliminary data.</text>
</comment>
<evidence type="ECO:0000256" key="3">
    <source>
        <dbReference type="ARBA" id="ARBA00022989"/>
    </source>
</evidence>
<dbReference type="AlphaFoldDB" id="A0A401Q238"/>
<dbReference type="GO" id="GO:0007189">
    <property type="term" value="P:adenylate cyclase-activating G protein-coupled receptor signaling pathway"/>
    <property type="evidence" value="ECO:0007669"/>
    <property type="project" value="TreeGrafter"/>
</dbReference>
<sequence>MNSIAILVNGQWQNQSGTLPVQDIISNTSDLLGNDSLWENMEKEQRLLSASILLQSMKDLVIATGLNLPDQGKKNSTSKNIGGVWDYCRISALLFPGSIFLDVSGGSTALQHDQKHQEFEMYPDGYGSHTNCWLDAKTGLVWSFLGPVYLIIAVNTVLFFTFLWILKREVAKRDTQVSKLNDTR</sequence>
<dbReference type="Pfam" id="PF00002">
    <property type="entry name" value="7tm_2"/>
    <property type="match status" value="1"/>
</dbReference>
<evidence type="ECO:0000256" key="1">
    <source>
        <dbReference type="ARBA" id="ARBA00004141"/>
    </source>
</evidence>
<evidence type="ECO:0000256" key="4">
    <source>
        <dbReference type="ARBA" id="ARBA00023136"/>
    </source>
</evidence>
<protein>
    <recommendedName>
        <fullName evidence="8">G-protein coupled receptors family 2 profile 2 domain-containing protein</fullName>
    </recommendedName>
</protein>
<dbReference type="InterPro" id="IPR000832">
    <property type="entry name" value="GPCR_2_secretin-like"/>
</dbReference>
<dbReference type="GO" id="GO:0005886">
    <property type="term" value="C:plasma membrane"/>
    <property type="evidence" value="ECO:0007669"/>
    <property type="project" value="TreeGrafter"/>
</dbReference>
<organism evidence="6 7">
    <name type="scientific">Scyliorhinus torazame</name>
    <name type="common">Cloudy catshark</name>
    <name type="synonym">Catulus torazame</name>
    <dbReference type="NCBI Taxonomy" id="75743"/>
    <lineage>
        <taxon>Eukaryota</taxon>
        <taxon>Metazoa</taxon>
        <taxon>Chordata</taxon>
        <taxon>Craniata</taxon>
        <taxon>Vertebrata</taxon>
        <taxon>Chondrichthyes</taxon>
        <taxon>Elasmobranchii</taxon>
        <taxon>Galeomorphii</taxon>
        <taxon>Galeoidea</taxon>
        <taxon>Carcharhiniformes</taxon>
        <taxon>Scyliorhinidae</taxon>
        <taxon>Scyliorhinus</taxon>
    </lineage>
</organism>
<name>A0A401Q238_SCYTO</name>
<dbReference type="Gene3D" id="1.20.1070.10">
    <property type="entry name" value="Rhodopsin 7-helix transmembrane proteins"/>
    <property type="match status" value="1"/>
</dbReference>
<gene>
    <name evidence="6" type="ORF">scyTo_0020210</name>
</gene>
<dbReference type="OrthoDB" id="1100386at2759"/>
<dbReference type="GO" id="GO:0004930">
    <property type="term" value="F:G protein-coupled receptor activity"/>
    <property type="evidence" value="ECO:0007669"/>
    <property type="project" value="InterPro"/>
</dbReference>
<dbReference type="PANTHER" id="PTHR12011">
    <property type="entry name" value="ADHESION G-PROTEIN COUPLED RECEPTOR"/>
    <property type="match status" value="1"/>
</dbReference>
<evidence type="ECO:0000256" key="5">
    <source>
        <dbReference type="SAM" id="Phobius"/>
    </source>
</evidence>